<dbReference type="InterPro" id="IPR003115">
    <property type="entry name" value="ParB_N"/>
</dbReference>
<name>A0A6J6A2S1_9ZZZZ</name>
<organism evidence="5">
    <name type="scientific">freshwater metagenome</name>
    <dbReference type="NCBI Taxonomy" id="449393"/>
    <lineage>
        <taxon>unclassified sequences</taxon>
        <taxon>metagenomes</taxon>
        <taxon>ecological metagenomes</taxon>
    </lineage>
</organism>
<dbReference type="FunFam" id="1.10.10.2830:FF:000001">
    <property type="entry name" value="Chromosome partitioning protein ParB"/>
    <property type="match status" value="1"/>
</dbReference>
<evidence type="ECO:0000256" key="3">
    <source>
        <dbReference type="ARBA" id="ARBA00023125"/>
    </source>
</evidence>
<dbReference type="Gene3D" id="1.10.10.2830">
    <property type="match status" value="1"/>
</dbReference>
<keyword evidence="3" id="KW-0238">DNA-binding</keyword>
<dbReference type="InterPro" id="IPR050336">
    <property type="entry name" value="Chromosome_partition/occlusion"/>
</dbReference>
<protein>
    <submittedName>
        <fullName evidence="5">Unannotated protein</fullName>
    </submittedName>
</protein>
<dbReference type="GO" id="GO:0005694">
    <property type="term" value="C:chromosome"/>
    <property type="evidence" value="ECO:0007669"/>
    <property type="project" value="TreeGrafter"/>
</dbReference>
<accession>A0A6J6A2S1</accession>
<dbReference type="Pfam" id="PF02195">
    <property type="entry name" value="ParB_N"/>
    <property type="match status" value="1"/>
</dbReference>
<dbReference type="FunFam" id="3.90.1530.30:FF:000001">
    <property type="entry name" value="Chromosome partitioning protein ParB"/>
    <property type="match status" value="1"/>
</dbReference>
<evidence type="ECO:0000256" key="2">
    <source>
        <dbReference type="ARBA" id="ARBA00022829"/>
    </source>
</evidence>
<dbReference type="GO" id="GO:0003677">
    <property type="term" value="F:DNA binding"/>
    <property type="evidence" value="ECO:0007669"/>
    <property type="project" value="UniProtKB-KW"/>
</dbReference>
<gene>
    <name evidence="5" type="ORF">UFOPK3522_01660</name>
</gene>
<evidence type="ECO:0000259" key="4">
    <source>
        <dbReference type="SMART" id="SM00470"/>
    </source>
</evidence>
<reference evidence="5" key="1">
    <citation type="submission" date="2020-05" db="EMBL/GenBank/DDBJ databases">
        <authorList>
            <person name="Chiriac C."/>
            <person name="Salcher M."/>
            <person name="Ghai R."/>
            <person name="Kavagutti S V."/>
        </authorList>
    </citation>
    <scope>NUCLEOTIDE SEQUENCE</scope>
</reference>
<dbReference type="SMART" id="SM00470">
    <property type="entry name" value="ParB"/>
    <property type="match status" value="1"/>
</dbReference>
<dbReference type="Pfam" id="PF17762">
    <property type="entry name" value="HTH_ParB"/>
    <property type="match status" value="1"/>
</dbReference>
<feature type="domain" description="ParB-like N-terminal" evidence="4">
    <location>
        <begin position="28"/>
        <end position="118"/>
    </location>
</feature>
<comment type="similarity">
    <text evidence="1">Belongs to the ParB family.</text>
</comment>
<dbReference type="CDD" id="cd16393">
    <property type="entry name" value="SPO0J_N"/>
    <property type="match status" value="1"/>
</dbReference>
<dbReference type="InterPro" id="IPR041468">
    <property type="entry name" value="HTH_ParB/Spo0J"/>
</dbReference>
<dbReference type="Gene3D" id="3.90.1530.30">
    <property type="match status" value="1"/>
</dbReference>
<dbReference type="PANTHER" id="PTHR33375">
    <property type="entry name" value="CHROMOSOME-PARTITIONING PROTEIN PARB-RELATED"/>
    <property type="match status" value="1"/>
</dbReference>
<dbReference type="InterPro" id="IPR036086">
    <property type="entry name" value="ParB/Sulfiredoxin_sf"/>
</dbReference>
<evidence type="ECO:0000256" key="1">
    <source>
        <dbReference type="ARBA" id="ARBA00006295"/>
    </source>
</evidence>
<keyword evidence="2" id="KW-0159">Chromosome partition</keyword>
<dbReference type="SUPFAM" id="SSF110849">
    <property type="entry name" value="ParB/Sulfiredoxin"/>
    <property type="match status" value="1"/>
</dbReference>
<evidence type="ECO:0000313" key="5">
    <source>
        <dbReference type="EMBL" id="CAB4347357.1"/>
    </source>
</evidence>
<dbReference type="AlphaFoldDB" id="A0A6J6A2S1"/>
<dbReference type="InterPro" id="IPR004437">
    <property type="entry name" value="ParB/RepB/Spo0J"/>
</dbReference>
<proteinExistence type="inferred from homology"/>
<sequence>MANTGIGRGLAAILELRPEDGQPAAELREINVELIAPNPNQPRRRFDEEALAALADSLADQGVLQPVLVRPIPGGSYELVAGERRWRAAQIAGLEQIPAIVEQRDDTEALEAAIVENMARADLNPVEEARAVAALVEELGMTKKAVGRRVGRSRSAISNLLRILDLPDPVLAMLEEGSLSEGHGRALLLADDHADRSRLARSAKEGGWSVRVLEDRARKANLAGGGKKRRSADGGVSEIHPDQLEACERIAQTLAEAFGREVKVRPRGTGYKAELTIDDVADADLVAGLIAARRLS</sequence>
<dbReference type="NCBIfam" id="TIGR00180">
    <property type="entry name" value="parB_part"/>
    <property type="match status" value="1"/>
</dbReference>
<dbReference type="PANTHER" id="PTHR33375:SF1">
    <property type="entry name" value="CHROMOSOME-PARTITIONING PROTEIN PARB-RELATED"/>
    <property type="match status" value="1"/>
</dbReference>
<dbReference type="GO" id="GO:0007059">
    <property type="term" value="P:chromosome segregation"/>
    <property type="evidence" value="ECO:0007669"/>
    <property type="project" value="UniProtKB-KW"/>
</dbReference>
<dbReference type="EMBL" id="CAESAO010000213">
    <property type="protein sequence ID" value="CAB4347357.1"/>
    <property type="molecule type" value="Genomic_DNA"/>
</dbReference>